<organism evidence="2 3">
    <name type="scientific">Vasconcelosia minhoensis LEGE 07310</name>
    <dbReference type="NCBI Taxonomy" id="915328"/>
    <lineage>
        <taxon>Bacteria</taxon>
        <taxon>Bacillati</taxon>
        <taxon>Cyanobacteriota</taxon>
        <taxon>Cyanophyceae</taxon>
        <taxon>Nodosilineales</taxon>
        <taxon>Cymatolegaceae</taxon>
        <taxon>Vasconcelosia</taxon>
        <taxon>Vasconcelosia minhoensis</taxon>
    </lineage>
</organism>
<feature type="domain" description="GST N-terminal" evidence="1">
    <location>
        <begin position="1"/>
        <end position="78"/>
    </location>
</feature>
<dbReference type="InterPro" id="IPR050931">
    <property type="entry name" value="Mito_Protein_Transport_Metaxin"/>
</dbReference>
<evidence type="ECO:0000259" key="1">
    <source>
        <dbReference type="PROSITE" id="PS50404"/>
    </source>
</evidence>
<evidence type="ECO:0000313" key="3">
    <source>
        <dbReference type="Proteomes" id="UP000636505"/>
    </source>
</evidence>
<keyword evidence="3" id="KW-1185">Reference proteome</keyword>
<dbReference type="Gene3D" id="3.40.30.10">
    <property type="entry name" value="Glutaredoxin"/>
    <property type="match status" value="1"/>
</dbReference>
<protein>
    <submittedName>
        <fullName evidence="2">Glutathione S-transferase family protein</fullName>
    </submittedName>
</protein>
<dbReference type="InterPro" id="IPR033468">
    <property type="entry name" value="Metaxin_GST"/>
</dbReference>
<dbReference type="RefSeq" id="WP_193906966.1">
    <property type="nucleotide sequence ID" value="NZ_JADEXG010000022.1"/>
</dbReference>
<dbReference type="InterPro" id="IPR012336">
    <property type="entry name" value="Thioredoxin-like_fold"/>
</dbReference>
<dbReference type="EMBL" id="JADEXG010000022">
    <property type="protein sequence ID" value="MBE9077809.1"/>
    <property type="molecule type" value="Genomic_DNA"/>
</dbReference>
<dbReference type="SFLD" id="SFLDS00019">
    <property type="entry name" value="Glutathione_Transferase_(cytos"/>
    <property type="match status" value="1"/>
</dbReference>
<dbReference type="Pfam" id="PF17172">
    <property type="entry name" value="GST_N_4"/>
    <property type="match status" value="1"/>
</dbReference>
<dbReference type="GO" id="GO:0005737">
    <property type="term" value="C:cytoplasm"/>
    <property type="evidence" value="ECO:0007669"/>
    <property type="project" value="TreeGrafter"/>
</dbReference>
<sequence>MITLYQFEPALGVRNPSPFCLKLETYLRMAELPYEVAEEADVRKAPKKKLPYIHDGDRTVADSGFILDYLKRTYGDRLDQHLSPQEQSVSLAFCRLMEEHLYWATLYSRWAEADNWAVIRQVYFSELPPILRKIVPAMVRRDVLRNLYGHGMGRHSRAEIYEMGQNDIKAISDFLADKPFLMGEQPTSLDATGYGFLANLFRLTLPSVLSDFARQFENLENYCDRMEARFWA</sequence>
<dbReference type="SFLD" id="SFLDG01180">
    <property type="entry name" value="SUF1"/>
    <property type="match status" value="1"/>
</dbReference>
<dbReference type="CDD" id="cd03080">
    <property type="entry name" value="GST_N_Metaxin_like"/>
    <property type="match status" value="1"/>
</dbReference>
<dbReference type="InterPro" id="IPR004045">
    <property type="entry name" value="Glutathione_S-Trfase_N"/>
</dbReference>
<dbReference type="InterPro" id="IPR040079">
    <property type="entry name" value="Glutathione_S-Trfase"/>
</dbReference>
<dbReference type="SFLD" id="SFLDG01200">
    <property type="entry name" value="SUF1.1"/>
    <property type="match status" value="1"/>
</dbReference>
<dbReference type="AlphaFoldDB" id="A0A8J7DR53"/>
<proteinExistence type="predicted"/>
<evidence type="ECO:0000313" key="2">
    <source>
        <dbReference type="EMBL" id="MBE9077809.1"/>
    </source>
</evidence>
<dbReference type="SUPFAM" id="SSF52833">
    <property type="entry name" value="Thioredoxin-like"/>
    <property type="match status" value="1"/>
</dbReference>
<name>A0A8J7DR53_9CYAN</name>
<dbReference type="Proteomes" id="UP000636505">
    <property type="component" value="Unassembled WGS sequence"/>
</dbReference>
<comment type="caution">
    <text evidence="2">The sequence shown here is derived from an EMBL/GenBank/DDBJ whole genome shotgun (WGS) entry which is preliminary data.</text>
</comment>
<dbReference type="PANTHER" id="PTHR12289">
    <property type="entry name" value="METAXIN RELATED"/>
    <property type="match status" value="1"/>
</dbReference>
<dbReference type="Gene3D" id="1.20.1050.10">
    <property type="match status" value="1"/>
</dbReference>
<reference evidence="2" key="1">
    <citation type="submission" date="2020-10" db="EMBL/GenBank/DDBJ databases">
        <authorList>
            <person name="Castelo-Branco R."/>
            <person name="Eusebio N."/>
            <person name="Adriana R."/>
            <person name="Vieira A."/>
            <person name="Brugerolle De Fraissinette N."/>
            <person name="Rezende De Castro R."/>
            <person name="Schneider M.P."/>
            <person name="Vasconcelos V."/>
            <person name="Leao P.N."/>
        </authorList>
    </citation>
    <scope>NUCLEOTIDE SEQUENCE</scope>
    <source>
        <strain evidence="2">LEGE 07310</strain>
    </source>
</reference>
<accession>A0A8J7DR53</accession>
<dbReference type="PANTHER" id="PTHR12289:SF41">
    <property type="entry name" value="FAILED AXON CONNECTIONS-RELATED"/>
    <property type="match status" value="1"/>
</dbReference>
<dbReference type="Pfam" id="PF17171">
    <property type="entry name" value="GST_C_6"/>
    <property type="match status" value="1"/>
</dbReference>
<gene>
    <name evidence="2" type="ORF">IQ241_10975</name>
</gene>
<dbReference type="InterPro" id="IPR036282">
    <property type="entry name" value="Glutathione-S-Trfase_C_sf"/>
</dbReference>
<dbReference type="CDD" id="cd03193">
    <property type="entry name" value="GST_C_Metaxin"/>
    <property type="match status" value="1"/>
</dbReference>
<dbReference type="InterPro" id="IPR036249">
    <property type="entry name" value="Thioredoxin-like_sf"/>
</dbReference>
<dbReference type="InterPro" id="IPR026928">
    <property type="entry name" value="FAX/IsoI-like"/>
</dbReference>
<dbReference type="SUPFAM" id="SSF47616">
    <property type="entry name" value="GST C-terminal domain-like"/>
    <property type="match status" value="1"/>
</dbReference>
<dbReference type="PROSITE" id="PS50404">
    <property type="entry name" value="GST_NTER"/>
    <property type="match status" value="1"/>
</dbReference>